<dbReference type="Proteomes" id="UP000184600">
    <property type="component" value="Unassembled WGS sequence"/>
</dbReference>
<keyword evidence="1" id="KW-0732">Signal</keyword>
<gene>
    <name evidence="2" type="ORF">VQ7734_02293</name>
</gene>
<dbReference type="AlphaFoldDB" id="A0A1M7YV65"/>
<accession>A0A1M7YV65</accession>
<protein>
    <recommendedName>
        <fullName evidence="4">Lipoprotein</fullName>
    </recommendedName>
</protein>
<feature type="signal peptide" evidence="1">
    <location>
        <begin position="1"/>
        <end position="17"/>
    </location>
</feature>
<evidence type="ECO:0008006" key="4">
    <source>
        <dbReference type="Google" id="ProtNLM"/>
    </source>
</evidence>
<evidence type="ECO:0000313" key="2">
    <source>
        <dbReference type="EMBL" id="SHO56524.1"/>
    </source>
</evidence>
<name>A0A1M7YV65_9VIBR</name>
<sequence length="178" mass="19864">MIRILLFILIVMSCAGCQPLVSGHQGIDVSVYPVTYQLSVRADTAPNREKVTQEDSEAGQVWQQFQARHKENILISELSFRYAGKAGETMARQWRDALIARGADAGKLKLKNDEELKNFDLQVRLVVYQTVTPFCYPPKVGSFGHQPTGCFVDSAGWLSMVHPEDALPDQTQSEHLGN</sequence>
<organism evidence="2 3">
    <name type="scientific">Vibrio quintilis</name>
    <dbReference type="NCBI Taxonomy" id="1117707"/>
    <lineage>
        <taxon>Bacteria</taxon>
        <taxon>Pseudomonadati</taxon>
        <taxon>Pseudomonadota</taxon>
        <taxon>Gammaproteobacteria</taxon>
        <taxon>Vibrionales</taxon>
        <taxon>Vibrionaceae</taxon>
        <taxon>Vibrio</taxon>
    </lineage>
</organism>
<proteinExistence type="predicted"/>
<dbReference type="OrthoDB" id="6402397at2"/>
<feature type="chain" id="PRO_5013360117" description="Lipoprotein" evidence="1">
    <location>
        <begin position="18"/>
        <end position="178"/>
    </location>
</feature>
<dbReference type="RefSeq" id="WP_073582584.1">
    <property type="nucleotide sequence ID" value="NZ_AP024897.1"/>
</dbReference>
<keyword evidence="3" id="KW-1185">Reference proteome</keyword>
<reference evidence="3" key="1">
    <citation type="submission" date="2016-12" db="EMBL/GenBank/DDBJ databases">
        <authorList>
            <person name="Rodrigo-Torres L."/>
            <person name="Arahal R.D."/>
            <person name="Lucena T."/>
        </authorList>
    </citation>
    <scope>NUCLEOTIDE SEQUENCE [LARGE SCALE GENOMIC DNA]</scope>
</reference>
<dbReference type="STRING" id="1117707.VQ7734_02293"/>
<evidence type="ECO:0000256" key="1">
    <source>
        <dbReference type="SAM" id="SignalP"/>
    </source>
</evidence>
<evidence type="ECO:0000313" key="3">
    <source>
        <dbReference type="Proteomes" id="UP000184600"/>
    </source>
</evidence>
<dbReference type="EMBL" id="FRFG01000026">
    <property type="protein sequence ID" value="SHO56524.1"/>
    <property type="molecule type" value="Genomic_DNA"/>
</dbReference>